<dbReference type="OrthoDB" id="5896693at2759"/>
<dbReference type="InterPro" id="IPR043502">
    <property type="entry name" value="DNA/RNA_pol_sf"/>
</dbReference>
<dbReference type="InterPro" id="IPR000477">
    <property type="entry name" value="RT_dom"/>
</dbReference>
<organism evidence="2 3">
    <name type="scientific">Ancylostoma ceylanicum</name>
    <dbReference type="NCBI Taxonomy" id="53326"/>
    <lineage>
        <taxon>Eukaryota</taxon>
        <taxon>Metazoa</taxon>
        <taxon>Ecdysozoa</taxon>
        <taxon>Nematoda</taxon>
        <taxon>Chromadorea</taxon>
        <taxon>Rhabditida</taxon>
        <taxon>Rhabditina</taxon>
        <taxon>Rhabditomorpha</taxon>
        <taxon>Strongyloidea</taxon>
        <taxon>Ancylostomatidae</taxon>
        <taxon>Ancylostomatinae</taxon>
        <taxon>Ancylostoma</taxon>
    </lineage>
</organism>
<keyword evidence="3" id="KW-1185">Reference proteome</keyword>
<comment type="caution">
    <text evidence="2">The sequence shown here is derived from an EMBL/GenBank/DDBJ whole genome shotgun (WGS) entry which is preliminary data.</text>
</comment>
<evidence type="ECO:0000313" key="3">
    <source>
        <dbReference type="Proteomes" id="UP000024635"/>
    </source>
</evidence>
<dbReference type="Proteomes" id="UP000024635">
    <property type="component" value="Unassembled WGS sequence"/>
</dbReference>
<dbReference type="SUPFAM" id="SSF56672">
    <property type="entry name" value="DNA/RNA polymerases"/>
    <property type="match status" value="1"/>
</dbReference>
<name>A0A016RTV2_9BILA</name>
<evidence type="ECO:0000259" key="1">
    <source>
        <dbReference type="PROSITE" id="PS50878"/>
    </source>
</evidence>
<dbReference type="PANTHER" id="PTHR47027:SF20">
    <property type="entry name" value="REVERSE TRANSCRIPTASE-LIKE PROTEIN WITH RNA-DIRECTED DNA POLYMERASE DOMAIN"/>
    <property type="match status" value="1"/>
</dbReference>
<dbReference type="EMBL" id="JARK01001720">
    <property type="protein sequence ID" value="EYB81399.1"/>
    <property type="molecule type" value="Genomic_DNA"/>
</dbReference>
<feature type="domain" description="Reverse transcriptase" evidence="1">
    <location>
        <begin position="1"/>
        <end position="134"/>
    </location>
</feature>
<dbReference type="PROSITE" id="PS50878">
    <property type="entry name" value="RT_POL"/>
    <property type="match status" value="1"/>
</dbReference>
<sequence>MVKTVQVMYEGTTARVRTSLGTTSKFDITVGVHQESALSPFLFIMTLDTVVKHLSEGPPSTLVYADDVAVIADSRAELQVKIHKWQTALADEGLKLNLKETEVMRSIGGGDAVLDVNGTAFAQTEEFQYLGNTLSADGTVDAAIRGRIACAWLNWRESTGILCDVLKVLEGAEREDLSHRCEAGNDVRQ</sequence>
<accession>A0A016RTV2</accession>
<dbReference type="Gene3D" id="3.30.70.270">
    <property type="match status" value="1"/>
</dbReference>
<protein>
    <recommendedName>
        <fullName evidence="1">Reverse transcriptase domain-containing protein</fullName>
    </recommendedName>
</protein>
<evidence type="ECO:0000313" key="2">
    <source>
        <dbReference type="EMBL" id="EYB81399.1"/>
    </source>
</evidence>
<dbReference type="InterPro" id="IPR043128">
    <property type="entry name" value="Rev_trsase/Diguanyl_cyclase"/>
</dbReference>
<dbReference type="AlphaFoldDB" id="A0A016RTV2"/>
<dbReference type="Pfam" id="PF00078">
    <property type="entry name" value="RVT_1"/>
    <property type="match status" value="1"/>
</dbReference>
<gene>
    <name evidence="2" type="primary">Acey_s0384.g395</name>
    <name evidence="2" type="ORF">Y032_0384g395</name>
</gene>
<proteinExistence type="predicted"/>
<reference evidence="3" key="1">
    <citation type="journal article" date="2015" name="Nat. Genet.">
        <title>The genome and transcriptome of the zoonotic hookworm Ancylostoma ceylanicum identify infection-specific gene families.</title>
        <authorList>
            <person name="Schwarz E.M."/>
            <person name="Hu Y."/>
            <person name="Antoshechkin I."/>
            <person name="Miller M.M."/>
            <person name="Sternberg P.W."/>
            <person name="Aroian R.V."/>
        </authorList>
    </citation>
    <scope>NUCLEOTIDE SEQUENCE</scope>
    <source>
        <strain evidence="3">HY135</strain>
    </source>
</reference>
<dbReference type="PANTHER" id="PTHR47027">
    <property type="entry name" value="REVERSE TRANSCRIPTASE DOMAIN-CONTAINING PROTEIN"/>
    <property type="match status" value="1"/>
</dbReference>